<sequence length="73" mass="7941">MQNPAAGNKKATFRSLFYASNSLKPKNNNGVTADDKARKPMLFATELTGVKLSISSYAKASFNAELSRPSSHY</sequence>
<keyword evidence="2" id="KW-1185">Reference proteome</keyword>
<dbReference type="RefSeq" id="WP_025007530.1">
    <property type="nucleotide sequence ID" value="NZ_BMPK01000001.1"/>
</dbReference>
<dbReference type="GeneID" id="67444792"/>
<name>A0ABX8XAI2_SHEPU</name>
<evidence type="ECO:0000313" key="2">
    <source>
        <dbReference type="Proteomes" id="UP000827084"/>
    </source>
</evidence>
<dbReference type="EMBL" id="CP080635">
    <property type="protein sequence ID" value="QYX72226.1"/>
    <property type="molecule type" value="Genomic_DNA"/>
</dbReference>
<protein>
    <submittedName>
        <fullName evidence="1">Uncharacterized protein</fullName>
    </submittedName>
</protein>
<dbReference type="Proteomes" id="UP000827084">
    <property type="component" value="Chromosome"/>
</dbReference>
<organism evidence="1 2">
    <name type="scientific">Shewanella putrefaciens</name>
    <name type="common">Pseudomonas putrefaciens</name>
    <dbReference type="NCBI Taxonomy" id="24"/>
    <lineage>
        <taxon>Bacteria</taxon>
        <taxon>Pseudomonadati</taxon>
        <taxon>Pseudomonadota</taxon>
        <taxon>Gammaproteobacteria</taxon>
        <taxon>Alteromonadales</taxon>
        <taxon>Shewanellaceae</taxon>
        <taxon>Shewanella</taxon>
    </lineage>
</organism>
<proteinExistence type="predicted"/>
<gene>
    <name evidence="1" type="ORF">K3G22_15990</name>
</gene>
<reference evidence="1 2" key="1">
    <citation type="submission" date="2021-08" db="EMBL/GenBank/DDBJ databases">
        <title>Shewanella putrefaciens YZ-J, complete genome.</title>
        <authorList>
            <person name="Yi Z."/>
        </authorList>
    </citation>
    <scope>NUCLEOTIDE SEQUENCE [LARGE SCALE GENOMIC DNA]</scope>
    <source>
        <strain evidence="1 2">YZ-J</strain>
    </source>
</reference>
<accession>A0ABX8XAI2</accession>
<evidence type="ECO:0000313" key="1">
    <source>
        <dbReference type="EMBL" id="QYX72226.1"/>
    </source>
</evidence>